<gene>
    <name evidence="2" type="primary">folA2</name>
    <name evidence="2" type="ORF">GCM10007390_15060</name>
</gene>
<evidence type="ECO:0000313" key="3">
    <source>
        <dbReference type="Proteomes" id="UP000598271"/>
    </source>
</evidence>
<keyword evidence="3" id="KW-1185">Reference proteome</keyword>
<evidence type="ECO:0000313" key="2">
    <source>
        <dbReference type="EMBL" id="GHB62260.1"/>
    </source>
</evidence>
<organism evidence="2 3">
    <name type="scientific">Persicitalea jodogahamensis</name>
    <dbReference type="NCBI Taxonomy" id="402147"/>
    <lineage>
        <taxon>Bacteria</taxon>
        <taxon>Pseudomonadati</taxon>
        <taxon>Bacteroidota</taxon>
        <taxon>Cytophagia</taxon>
        <taxon>Cytophagales</taxon>
        <taxon>Spirosomataceae</taxon>
        <taxon>Persicitalea</taxon>
    </lineage>
</organism>
<sequence>MKDIVYYVASSLDGFISGPDDDISGFVPEGSGVQQYLKDLATFESVIMGRKTYEFGYAYGLKPGRLAYPHMEHFIFSDHLTFDEPDPRLHVKPLQLDEIEKIREEAKTDVYLCGGGQFAGWLLDNQKIDVLKIKLNPLILGKGVRLFGDSEQNLKTELVDSKTYEGGLQIITYRILY</sequence>
<dbReference type="InterPro" id="IPR002734">
    <property type="entry name" value="RibDG_C"/>
</dbReference>
<dbReference type="GO" id="GO:0008703">
    <property type="term" value="F:5-amino-6-(5-phosphoribosylamino)uracil reductase activity"/>
    <property type="evidence" value="ECO:0007669"/>
    <property type="project" value="InterPro"/>
</dbReference>
<evidence type="ECO:0000259" key="1">
    <source>
        <dbReference type="Pfam" id="PF01872"/>
    </source>
</evidence>
<dbReference type="Gene3D" id="3.40.430.10">
    <property type="entry name" value="Dihydrofolate Reductase, subunit A"/>
    <property type="match status" value="1"/>
</dbReference>
<dbReference type="InterPro" id="IPR024072">
    <property type="entry name" value="DHFR-like_dom_sf"/>
</dbReference>
<dbReference type="SUPFAM" id="SSF53597">
    <property type="entry name" value="Dihydrofolate reductase-like"/>
    <property type="match status" value="1"/>
</dbReference>
<protein>
    <submittedName>
        <fullName evidence="2">Dihydrofolate reductase</fullName>
    </submittedName>
</protein>
<dbReference type="InterPro" id="IPR050765">
    <property type="entry name" value="Riboflavin_Biosynth_HTPR"/>
</dbReference>
<dbReference type="GO" id="GO:0009231">
    <property type="term" value="P:riboflavin biosynthetic process"/>
    <property type="evidence" value="ECO:0007669"/>
    <property type="project" value="InterPro"/>
</dbReference>
<dbReference type="PANTHER" id="PTHR38011:SF11">
    <property type="entry name" value="2,5-DIAMINO-6-RIBOSYLAMINO-4(3H)-PYRIMIDINONE 5'-PHOSPHATE REDUCTASE"/>
    <property type="match status" value="1"/>
</dbReference>
<accession>A0A8J3D311</accession>
<dbReference type="PANTHER" id="PTHR38011">
    <property type="entry name" value="DIHYDROFOLATE REDUCTASE FAMILY PROTEIN (AFU_ORTHOLOGUE AFUA_8G06820)"/>
    <property type="match status" value="1"/>
</dbReference>
<dbReference type="RefSeq" id="WP_189563696.1">
    <property type="nucleotide sequence ID" value="NZ_BMXF01000001.1"/>
</dbReference>
<name>A0A8J3D311_9BACT</name>
<dbReference type="Pfam" id="PF01872">
    <property type="entry name" value="RibD_C"/>
    <property type="match status" value="1"/>
</dbReference>
<dbReference type="EMBL" id="BMXF01000001">
    <property type="protein sequence ID" value="GHB62260.1"/>
    <property type="molecule type" value="Genomic_DNA"/>
</dbReference>
<dbReference type="Proteomes" id="UP000598271">
    <property type="component" value="Unassembled WGS sequence"/>
</dbReference>
<dbReference type="AlphaFoldDB" id="A0A8J3D311"/>
<proteinExistence type="predicted"/>
<comment type="caution">
    <text evidence="2">The sequence shown here is derived from an EMBL/GenBank/DDBJ whole genome shotgun (WGS) entry which is preliminary data.</text>
</comment>
<feature type="domain" description="Bacterial bifunctional deaminase-reductase C-terminal" evidence="1">
    <location>
        <begin position="4"/>
        <end position="169"/>
    </location>
</feature>
<reference evidence="2 3" key="1">
    <citation type="journal article" date="2014" name="Int. J. Syst. Evol. Microbiol.">
        <title>Complete genome sequence of Corynebacterium casei LMG S-19264T (=DSM 44701T), isolated from a smear-ripened cheese.</title>
        <authorList>
            <consortium name="US DOE Joint Genome Institute (JGI-PGF)"/>
            <person name="Walter F."/>
            <person name="Albersmeier A."/>
            <person name="Kalinowski J."/>
            <person name="Ruckert C."/>
        </authorList>
    </citation>
    <scope>NUCLEOTIDE SEQUENCE [LARGE SCALE GENOMIC DNA]</scope>
    <source>
        <strain evidence="2 3">KCTC 12866</strain>
    </source>
</reference>